<reference evidence="1" key="1">
    <citation type="submission" date="2019-01" db="EMBL/GenBank/DDBJ databases">
        <title>Draft genome sequences of three monokaryotic isolates of the white-rot basidiomycete fungus Dichomitus squalens.</title>
        <authorList>
            <consortium name="DOE Joint Genome Institute"/>
            <person name="Lopez S.C."/>
            <person name="Andreopoulos B."/>
            <person name="Pangilinan J."/>
            <person name="Lipzen A."/>
            <person name="Riley R."/>
            <person name="Ahrendt S."/>
            <person name="Ng V."/>
            <person name="Barry K."/>
            <person name="Daum C."/>
            <person name="Grigoriev I.V."/>
            <person name="Hilden K.S."/>
            <person name="Makela M.R."/>
            <person name="de Vries R.P."/>
        </authorList>
    </citation>
    <scope>NUCLEOTIDE SEQUENCE [LARGE SCALE GENOMIC DNA]</scope>
    <source>
        <strain evidence="1">OM18370.1</strain>
    </source>
</reference>
<gene>
    <name evidence="1" type="ORF">BD311DRAFT_775295</name>
</gene>
<dbReference type="GO" id="GO:0008081">
    <property type="term" value="F:phosphoric diester hydrolase activity"/>
    <property type="evidence" value="ECO:0007669"/>
    <property type="project" value="InterPro"/>
</dbReference>
<protein>
    <submittedName>
        <fullName evidence="1">PLC-like phosphodiesterase</fullName>
    </submittedName>
</protein>
<name>A0A4Q9MYZ7_9APHY</name>
<dbReference type="InterPro" id="IPR017946">
    <property type="entry name" value="PLC-like_Pdiesterase_TIM-brl"/>
</dbReference>
<dbReference type="SUPFAM" id="SSF51695">
    <property type="entry name" value="PLC-like phosphodiesterases"/>
    <property type="match status" value="1"/>
</dbReference>
<proteinExistence type="predicted"/>
<dbReference type="Proteomes" id="UP000292957">
    <property type="component" value="Unassembled WGS sequence"/>
</dbReference>
<dbReference type="PANTHER" id="PTHR13593">
    <property type="match status" value="1"/>
</dbReference>
<accession>A0A4Q9MYZ7</accession>
<dbReference type="InterPro" id="IPR051057">
    <property type="entry name" value="PI-PLC_domain"/>
</dbReference>
<dbReference type="OrthoDB" id="1046782at2759"/>
<sequence length="467" mass="52561">MSEHLSTFGAYPVGQICLPGSHDAGTYKLERSTAPGGTRSNVITQTLSIYQQLEHGVRWFDIRPFLIKDSPGNAGTWRTGHFSPLGGVLDWQGGCGASIDEVINDINNFTKDHSELIILDVSHVTHLLLETKGKGLDLTVDHRRDLLDKFTAIKHVFSTTADPEHVVLHDLPLTDFIGHGEAAVVLLFDDGFDRGELHRRGFYHSSRYSVYNHYITLAQDDMAAVLSTLNPFQVFGPGANNYSVLKLTESHQRAEFPLALQNVAGSAYPSVLTIDNVLDDDLLTLSLAISFQRYNIAHGLRNKVIVYGARLIVDPGAHQRLQECIDAPRGFPISNENLGSDPWLGLKKSCAIFYWQDGWAKGRYAKEHSSLHLEQDIKSIEYGGSDVKNQGVYYRFYRALVERGGVRINNDNLGGDPKVGHRKKCKVRYREFNGKDTEEYEVDEDKYLDFKTFWERFAESQSSHSQW</sequence>
<dbReference type="GO" id="GO:0006629">
    <property type="term" value="P:lipid metabolic process"/>
    <property type="evidence" value="ECO:0007669"/>
    <property type="project" value="InterPro"/>
</dbReference>
<dbReference type="AlphaFoldDB" id="A0A4Q9MYZ7"/>
<evidence type="ECO:0000313" key="1">
    <source>
        <dbReference type="EMBL" id="TBU32678.1"/>
    </source>
</evidence>
<dbReference type="EMBL" id="ML143394">
    <property type="protein sequence ID" value="TBU32678.1"/>
    <property type="molecule type" value="Genomic_DNA"/>
</dbReference>
<dbReference type="PANTHER" id="PTHR13593:SF143">
    <property type="entry name" value="PHOSPHATIDYLINOSITOL-SPECIFIC PHOSPHOLIPASE C X DOMAIN-CONTAINING PROTEIN"/>
    <property type="match status" value="1"/>
</dbReference>
<dbReference type="Gene3D" id="3.20.20.190">
    <property type="entry name" value="Phosphatidylinositol (PI) phosphodiesterase"/>
    <property type="match status" value="1"/>
</dbReference>
<organism evidence="1">
    <name type="scientific">Dichomitus squalens</name>
    <dbReference type="NCBI Taxonomy" id="114155"/>
    <lineage>
        <taxon>Eukaryota</taxon>
        <taxon>Fungi</taxon>
        <taxon>Dikarya</taxon>
        <taxon>Basidiomycota</taxon>
        <taxon>Agaricomycotina</taxon>
        <taxon>Agaricomycetes</taxon>
        <taxon>Polyporales</taxon>
        <taxon>Polyporaceae</taxon>
        <taxon>Dichomitus</taxon>
    </lineage>
</organism>